<evidence type="ECO:0000256" key="1">
    <source>
        <dbReference type="SAM" id="MobiDB-lite"/>
    </source>
</evidence>
<dbReference type="PROSITE" id="PS51257">
    <property type="entry name" value="PROKAR_LIPOPROTEIN"/>
    <property type="match status" value="1"/>
</dbReference>
<evidence type="ECO:0000256" key="2">
    <source>
        <dbReference type="SAM" id="SignalP"/>
    </source>
</evidence>
<keyword evidence="2" id="KW-0732">Signal</keyword>
<dbReference type="RefSeq" id="WP_343896513.1">
    <property type="nucleotide sequence ID" value="NZ_BAAAFZ010000053.1"/>
</dbReference>
<comment type="caution">
    <text evidence="3">The sequence shown here is derived from an EMBL/GenBank/DDBJ whole genome shotgun (WGS) entry which is preliminary data.</text>
</comment>
<evidence type="ECO:0000313" key="4">
    <source>
        <dbReference type="Proteomes" id="UP001501588"/>
    </source>
</evidence>
<feature type="signal peptide" evidence="2">
    <location>
        <begin position="1"/>
        <end position="23"/>
    </location>
</feature>
<accession>A0ABP3QK94</accession>
<feature type="region of interest" description="Disordered" evidence="1">
    <location>
        <begin position="25"/>
        <end position="46"/>
    </location>
</feature>
<evidence type="ECO:0000313" key="3">
    <source>
        <dbReference type="EMBL" id="GAA0592376.1"/>
    </source>
</evidence>
<sequence>MIGRRKGVGAGWAVLLAAGLAACAPQQQQTRPAATPAAGAHAAQNASWWSGLAESLARNDHSRAMAHCAEMRQQVRQGGQVPPDMQRMQRTCDHMDHSMGRMRGRPPG</sequence>
<protein>
    <submittedName>
        <fullName evidence="3">Uncharacterized protein</fullName>
    </submittedName>
</protein>
<name>A0ABP3QK94_9PROT</name>
<organism evidence="3 4">
    <name type="scientific">Craurococcus roseus</name>
    <dbReference type="NCBI Taxonomy" id="77585"/>
    <lineage>
        <taxon>Bacteria</taxon>
        <taxon>Pseudomonadati</taxon>
        <taxon>Pseudomonadota</taxon>
        <taxon>Alphaproteobacteria</taxon>
        <taxon>Acetobacterales</taxon>
        <taxon>Acetobacteraceae</taxon>
        <taxon>Craurococcus</taxon>
    </lineage>
</organism>
<proteinExistence type="predicted"/>
<dbReference type="Proteomes" id="UP001501588">
    <property type="component" value="Unassembled WGS sequence"/>
</dbReference>
<gene>
    <name evidence="3" type="ORF">GCM10009416_33440</name>
</gene>
<dbReference type="EMBL" id="BAAAFZ010000053">
    <property type="protein sequence ID" value="GAA0592376.1"/>
    <property type="molecule type" value="Genomic_DNA"/>
</dbReference>
<feature type="chain" id="PRO_5046889073" evidence="2">
    <location>
        <begin position="24"/>
        <end position="108"/>
    </location>
</feature>
<reference evidence="4" key="1">
    <citation type="journal article" date="2019" name="Int. J. Syst. Evol. Microbiol.">
        <title>The Global Catalogue of Microorganisms (GCM) 10K type strain sequencing project: providing services to taxonomists for standard genome sequencing and annotation.</title>
        <authorList>
            <consortium name="The Broad Institute Genomics Platform"/>
            <consortium name="The Broad Institute Genome Sequencing Center for Infectious Disease"/>
            <person name="Wu L."/>
            <person name="Ma J."/>
        </authorList>
    </citation>
    <scope>NUCLEOTIDE SEQUENCE [LARGE SCALE GENOMIC DNA]</scope>
    <source>
        <strain evidence="4">JCM 9933</strain>
    </source>
</reference>
<keyword evidence="4" id="KW-1185">Reference proteome</keyword>